<reference evidence="8" key="1">
    <citation type="journal article" date="2008" name="Nat. Genet.">
        <title>The Pristionchus pacificus genome provides a unique perspective on nematode lifestyle and parasitism.</title>
        <authorList>
            <person name="Dieterich C."/>
            <person name="Clifton S.W."/>
            <person name="Schuster L.N."/>
            <person name="Chinwalla A."/>
            <person name="Delehaunty K."/>
            <person name="Dinkelacker I."/>
            <person name="Fulton L."/>
            <person name="Fulton R."/>
            <person name="Godfrey J."/>
            <person name="Minx P."/>
            <person name="Mitreva M."/>
            <person name="Roeseler W."/>
            <person name="Tian H."/>
            <person name="Witte H."/>
            <person name="Yang S.P."/>
            <person name="Wilson R.K."/>
            <person name="Sommer R.J."/>
        </authorList>
    </citation>
    <scope>NUCLEOTIDE SEQUENCE [LARGE SCALE GENOMIC DNA]</scope>
    <source>
        <strain evidence="8">PS312</strain>
    </source>
</reference>
<accession>A0A2A6CAA2</accession>
<dbReference type="InterPro" id="IPR002602">
    <property type="entry name" value="DB"/>
</dbReference>
<accession>A0A8R1U957</accession>
<dbReference type="PANTHER" id="PTHR46705">
    <property type="entry name" value="PROTEIN CBG09805"/>
    <property type="match status" value="1"/>
</dbReference>
<reference evidence="7" key="2">
    <citation type="submission" date="2022-06" db="UniProtKB">
        <authorList>
            <consortium name="EnsemblMetazoa"/>
        </authorList>
    </citation>
    <scope>IDENTIFICATION</scope>
    <source>
        <strain evidence="7">PS312</strain>
    </source>
</reference>
<dbReference type="InterPro" id="IPR036236">
    <property type="entry name" value="Znf_C2H2_sf"/>
</dbReference>
<keyword evidence="8" id="KW-1185">Reference proteome</keyword>
<keyword evidence="1" id="KW-0479">Metal-binding</keyword>
<keyword evidence="4" id="KW-0862">Zinc</keyword>
<evidence type="ECO:0000256" key="6">
    <source>
        <dbReference type="ARBA" id="ARBA00023163"/>
    </source>
</evidence>
<dbReference type="SUPFAM" id="SSF57667">
    <property type="entry name" value="beta-beta-alpha zinc fingers"/>
    <property type="match status" value="1"/>
</dbReference>
<evidence type="ECO:0000313" key="8">
    <source>
        <dbReference type="Proteomes" id="UP000005239"/>
    </source>
</evidence>
<evidence type="ECO:0000256" key="3">
    <source>
        <dbReference type="ARBA" id="ARBA00022771"/>
    </source>
</evidence>
<dbReference type="EnsemblMetazoa" id="PPA09848.1">
    <property type="protein sequence ID" value="PPA09848.1"/>
    <property type="gene ID" value="WBGene00099402"/>
</dbReference>
<evidence type="ECO:0000256" key="1">
    <source>
        <dbReference type="ARBA" id="ARBA00022723"/>
    </source>
</evidence>
<organism evidence="7 8">
    <name type="scientific">Pristionchus pacificus</name>
    <name type="common">Parasitic nematode worm</name>
    <dbReference type="NCBI Taxonomy" id="54126"/>
    <lineage>
        <taxon>Eukaryota</taxon>
        <taxon>Metazoa</taxon>
        <taxon>Ecdysozoa</taxon>
        <taxon>Nematoda</taxon>
        <taxon>Chromadorea</taxon>
        <taxon>Rhabditida</taxon>
        <taxon>Rhabditina</taxon>
        <taxon>Diplogasteromorpha</taxon>
        <taxon>Diplogasteroidea</taxon>
        <taxon>Neodiplogasteridae</taxon>
        <taxon>Pristionchus</taxon>
    </lineage>
</organism>
<keyword evidence="6" id="KW-0804">Transcription</keyword>
<keyword evidence="5" id="KW-0805">Transcription regulation</keyword>
<evidence type="ECO:0000313" key="7">
    <source>
        <dbReference type="EnsemblMetazoa" id="PPA09848.1"/>
    </source>
</evidence>
<dbReference type="FunFam" id="3.30.160.60:FF:000032">
    <property type="entry name" value="Krueppel-like factor 4"/>
    <property type="match status" value="1"/>
</dbReference>
<dbReference type="SMART" id="SM00355">
    <property type="entry name" value="ZnF_C2H2"/>
    <property type="match status" value="1"/>
</dbReference>
<evidence type="ECO:0000256" key="4">
    <source>
        <dbReference type="ARBA" id="ARBA00022833"/>
    </source>
</evidence>
<evidence type="ECO:0000256" key="2">
    <source>
        <dbReference type="ARBA" id="ARBA00022737"/>
    </source>
</evidence>
<dbReference type="GO" id="GO:0008270">
    <property type="term" value="F:zinc ion binding"/>
    <property type="evidence" value="ECO:0007669"/>
    <property type="project" value="UniProtKB-KW"/>
</dbReference>
<dbReference type="Proteomes" id="UP000005239">
    <property type="component" value="Unassembled WGS sequence"/>
</dbReference>
<keyword evidence="3" id="KW-0863">Zinc-finger</keyword>
<dbReference type="Gene3D" id="3.30.160.60">
    <property type="entry name" value="Classic Zinc Finger"/>
    <property type="match status" value="2"/>
</dbReference>
<dbReference type="PANTHER" id="PTHR46705:SF6">
    <property type="entry name" value="DOMAIN OF UNKNOWN FUNCTION DB DOMAIN-CONTAINING PROTEIN"/>
    <property type="match status" value="1"/>
</dbReference>
<dbReference type="PROSITE" id="PS50157">
    <property type="entry name" value="ZINC_FINGER_C2H2_2"/>
    <property type="match status" value="1"/>
</dbReference>
<dbReference type="PROSITE" id="PS00028">
    <property type="entry name" value="ZINC_FINGER_C2H2_1"/>
    <property type="match status" value="1"/>
</dbReference>
<proteinExistence type="predicted"/>
<dbReference type="InterPro" id="IPR013087">
    <property type="entry name" value="Znf_C2H2_type"/>
</dbReference>
<name>A0A2A6CAA2_PRIPA</name>
<sequence length="568" mass="64531">RRKKVKLITSIHLETLPPFHLNLDLYLEDYYSGFLFSDGCAVPSLFDRPPFPTEMYHPPATMIMPTVPHPGHYRPPLPPYSPQMRPMDRRTSSDDVEGYLYTLDSNPANHPNYNVHEHYHYYCPLPPPPSCSRDLPGPSSTPFNTTFPSIPPPFPYHPPPPPSYAELTNARHHQTHVSIPMVESPKMEAVSPVPSSCSSEAWTYDSSPSEGSPSVILSGELEKRVRLKLLHFDNYPCIIPSRLLIRNLVNLVDQLNNWQREEHIDVNGLNVTKRTQSHRIFEPTSEFIQACDKPYQCVIDGCGWRFMRSDELTRHLRKHTNAKPFKCETCQRSFARSDHLHCATNGLCGYSACGGYQSAPVAPTCTSYSCRPSYSCGSYGCFRARARSSKTLEVRRLPSRGAALESDREILRERLAGDRAHDVVDEHLERLSETAASLRRGREGRRVDPNRAFYECCLDRKLPDACLAKCHYGAFTKDALTRMYFKQDGCPLEAMVELQFCAAQGRDHRACCVRNGVSTTLAGEKCLLFCDQTPGRVTKLDLSYTPCFDRFESMKACFWHDITSFYRA</sequence>
<protein>
    <submittedName>
        <fullName evidence="7">C2H2-type domain-containing protein</fullName>
    </submittedName>
</protein>
<dbReference type="Pfam" id="PF01682">
    <property type="entry name" value="DB"/>
    <property type="match status" value="1"/>
</dbReference>
<dbReference type="AlphaFoldDB" id="A0A2A6CAA2"/>
<gene>
    <name evidence="7" type="primary">WBGene00099402</name>
</gene>
<evidence type="ECO:0000256" key="5">
    <source>
        <dbReference type="ARBA" id="ARBA00023015"/>
    </source>
</evidence>
<keyword evidence="2" id="KW-0677">Repeat</keyword>